<gene>
    <name evidence="1" type="ORF">SAMN06295955_106144</name>
</gene>
<protein>
    <submittedName>
        <fullName evidence="1">Uncharacterized protein</fullName>
    </submittedName>
</protein>
<reference evidence="1 2" key="1">
    <citation type="submission" date="2017-06" db="EMBL/GenBank/DDBJ databases">
        <authorList>
            <person name="Kim H.J."/>
            <person name="Triplett B.A."/>
        </authorList>
    </citation>
    <scope>NUCLEOTIDE SEQUENCE [LARGE SCALE GENOMIC DNA]</scope>
    <source>
        <strain evidence="1 2">DS15</strain>
    </source>
</reference>
<accession>A0A239HVH3</accession>
<keyword evidence="2" id="KW-1185">Reference proteome</keyword>
<dbReference type="EMBL" id="FZPA01000006">
    <property type="protein sequence ID" value="SNS85262.1"/>
    <property type="molecule type" value="Genomic_DNA"/>
</dbReference>
<name>A0A239HVH3_9SPHN</name>
<dbReference type="Proteomes" id="UP000198339">
    <property type="component" value="Unassembled WGS sequence"/>
</dbReference>
<sequence length="68" mass="7874">MDTGRVIWIKAEEAPEDWRDGRHLLGWHPDALFPGPLIVSWSDIFRRWITEDRVDVPVSHVAQVDAPD</sequence>
<organism evidence="1 2">
    <name type="scientific">Sphingopyxis indica</name>
    <dbReference type="NCBI Taxonomy" id="436663"/>
    <lineage>
        <taxon>Bacteria</taxon>
        <taxon>Pseudomonadati</taxon>
        <taxon>Pseudomonadota</taxon>
        <taxon>Alphaproteobacteria</taxon>
        <taxon>Sphingomonadales</taxon>
        <taxon>Sphingomonadaceae</taxon>
        <taxon>Sphingopyxis</taxon>
    </lineage>
</organism>
<proteinExistence type="predicted"/>
<evidence type="ECO:0000313" key="2">
    <source>
        <dbReference type="Proteomes" id="UP000198339"/>
    </source>
</evidence>
<dbReference type="AlphaFoldDB" id="A0A239HVH3"/>
<evidence type="ECO:0000313" key="1">
    <source>
        <dbReference type="EMBL" id="SNS85262.1"/>
    </source>
</evidence>